<keyword evidence="1" id="KW-1133">Transmembrane helix</keyword>
<sequence>MAVYISIIALIFSGVAIYCSWIVHKQNQKVLAAQKKTELLQKIDTEIFKNQIS</sequence>
<organism evidence="2 3">
    <name type="scientific">Candidatus Scalindua rubra</name>
    <dbReference type="NCBI Taxonomy" id="1872076"/>
    <lineage>
        <taxon>Bacteria</taxon>
        <taxon>Pseudomonadati</taxon>
        <taxon>Planctomycetota</taxon>
        <taxon>Candidatus Brocadiia</taxon>
        <taxon>Candidatus Brocadiales</taxon>
        <taxon>Candidatus Scalinduaceae</taxon>
        <taxon>Candidatus Scalindua</taxon>
    </lineage>
</organism>
<proteinExistence type="predicted"/>
<evidence type="ECO:0000256" key="1">
    <source>
        <dbReference type="SAM" id="Phobius"/>
    </source>
</evidence>
<keyword evidence="1" id="KW-0472">Membrane</keyword>
<dbReference type="AlphaFoldDB" id="A0A1E3XFT1"/>
<reference evidence="2 3" key="1">
    <citation type="submission" date="2016-07" db="EMBL/GenBank/DDBJ databases">
        <title>Draft genome of Scalindua rubra, obtained from a brine-seawater interface in the Red Sea, sheds light on salt adaptation in anammox bacteria.</title>
        <authorList>
            <person name="Speth D.R."/>
            <person name="Lagkouvardos I."/>
            <person name="Wang Y."/>
            <person name="Qian P.-Y."/>
            <person name="Dutilh B.E."/>
            <person name="Jetten M.S."/>
        </authorList>
    </citation>
    <scope>NUCLEOTIDE SEQUENCE [LARGE SCALE GENOMIC DNA]</scope>
    <source>
        <strain evidence="2">BSI-1</strain>
    </source>
</reference>
<accession>A0A1E3XFT1</accession>
<evidence type="ECO:0000313" key="2">
    <source>
        <dbReference type="EMBL" id="ODS34497.1"/>
    </source>
</evidence>
<feature type="transmembrane region" description="Helical" evidence="1">
    <location>
        <begin position="6"/>
        <end position="23"/>
    </location>
</feature>
<dbReference type="Proteomes" id="UP000094056">
    <property type="component" value="Unassembled WGS sequence"/>
</dbReference>
<comment type="caution">
    <text evidence="2">The sequence shown here is derived from an EMBL/GenBank/DDBJ whole genome shotgun (WGS) entry which is preliminary data.</text>
</comment>
<evidence type="ECO:0000313" key="3">
    <source>
        <dbReference type="Proteomes" id="UP000094056"/>
    </source>
</evidence>
<gene>
    <name evidence="2" type="ORF">SCARUB_00373</name>
</gene>
<keyword evidence="1" id="KW-0812">Transmembrane</keyword>
<name>A0A1E3XFT1_9BACT</name>
<protein>
    <submittedName>
        <fullName evidence="2">Uncharacterized protein</fullName>
    </submittedName>
</protein>
<dbReference type="EMBL" id="MAYW01000005">
    <property type="protein sequence ID" value="ODS34497.1"/>
    <property type="molecule type" value="Genomic_DNA"/>
</dbReference>